<evidence type="ECO:0000256" key="2">
    <source>
        <dbReference type="ARBA" id="ARBA00022737"/>
    </source>
</evidence>
<dbReference type="EnsemblMetazoa" id="SSS_969s_mrna">
    <property type="protein sequence ID" value="KAF7494960.1"/>
    <property type="gene ID" value="SSS_969"/>
</dbReference>
<dbReference type="GO" id="GO:0006914">
    <property type="term" value="P:autophagy"/>
    <property type="evidence" value="ECO:0007669"/>
    <property type="project" value="UniProtKB-KW"/>
</dbReference>
<dbReference type="InterPro" id="IPR036322">
    <property type="entry name" value="WD40_repeat_dom_sf"/>
</dbReference>
<name>A0A834RFP2_SARSC</name>
<keyword evidence="1" id="KW-0853">WD repeat</keyword>
<organism evidence="5">
    <name type="scientific">Sarcoptes scabiei</name>
    <name type="common">Itch mite</name>
    <name type="synonym">Acarus scabiei</name>
    <dbReference type="NCBI Taxonomy" id="52283"/>
    <lineage>
        <taxon>Eukaryota</taxon>
        <taxon>Metazoa</taxon>
        <taxon>Ecdysozoa</taxon>
        <taxon>Arthropoda</taxon>
        <taxon>Chelicerata</taxon>
        <taxon>Arachnida</taxon>
        <taxon>Acari</taxon>
        <taxon>Acariformes</taxon>
        <taxon>Sarcoptiformes</taxon>
        <taxon>Astigmata</taxon>
        <taxon>Psoroptidia</taxon>
        <taxon>Sarcoptoidea</taxon>
        <taxon>Sarcoptidae</taxon>
        <taxon>Sarcoptinae</taxon>
        <taxon>Sarcoptes</taxon>
    </lineage>
</organism>
<evidence type="ECO:0000313" key="7">
    <source>
        <dbReference type="Proteomes" id="UP000070412"/>
    </source>
</evidence>
<evidence type="ECO:0000313" key="6">
    <source>
        <dbReference type="EnsemblMetazoa" id="KAF7494960.1"/>
    </source>
</evidence>
<sequence>MMSNFINNVSINDDGDLFTVSLDSGIRIYSMEPLVGKEFIDSNVMGSVSICKLLSRTNLIAIVGGGTQPKFADNTLLIWDDSLKKFVLEFTFATRVLSVVLRRDRLFVAERFRINCFSFPNSPKKLFGLETRDNPDGIFTVNTLNNAAEIQLLAYPGHRIGSVQLLDLKYANSTQPQSSEQQSPLQNVTTLLEKQISNSLHQIEINDLSAVSSSISPCSLSAHTSEIACLALNQNGTLLATASRKGTLIRIFRTIEMDTPSSIIADENRTVLNPQQLIEFRRGIDQALVYCIVFSADSDYLLVSSDKGTVHIFALKELQYNKRSSISSVPLVNINFSNYALTKFTVTAECACVCCFGPDPHSVYAVCFDGTFHKYHFKNEGTCVRDNFDNFLDVPIENDHILL</sequence>
<evidence type="ECO:0000313" key="5">
    <source>
        <dbReference type="EMBL" id="KAF7494960.1"/>
    </source>
</evidence>
<dbReference type="PANTHER" id="PTHR11227">
    <property type="entry name" value="WD-REPEAT PROTEIN INTERACTING WITH PHOSPHOINOSIDES WIPI -RELATED"/>
    <property type="match status" value="1"/>
</dbReference>
<keyword evidence="3" id="KW-0072">Autophagy</keyword>
<dbReference type="SMART" id="SM00320">
    <property type="entry name" value="WD40"/>
    <property type="match status" value="3"/>
</dbReference>
<accession>A0A834RFP2</accession>
<dbReference type="Proteomes" id="UP000070412">
    <property type="component" value="Unassembled WGS sequence"/>
</dbReference>
<evidence type="ECO:0000256" key="4">
    <source>
        <dbReference type="ARBA" id="ARBA00025740"/>
    </source>
</evidence>
<dbReference type="InterPro" id="IPR048720">
    <property type="entry name" value="PROPPIN"/>
</dbReference>
<dbReference type="InterPro" id="IPR001680">
    <property type="entry name" value="WD40_rpt"/>
</dbReference>
<dbReference type="Gene3D" id="2.130.10.10">
    <property type="entry name" value="YVTN repeat-like/Quinoprotein amine dehydrogenase"/>
    <property type="match status" value="2"/>
</dbReference>
<dbReference type="AlphaFoldDB" id="A0A834RFP2"/>
<dbReference type="EMBL" id="WVUK01000051">
    <property type="protein sequence ID" value="KAF7494960.1"/>
    <property type="molecule type" value="Genomic_DNA"/>
</dbReference>
<dbReference type="GO" id="GO:0005737">
    <property type="term" value="C:cytoplasm"/>
    <property type="evidence" value="ECO:0007669"/>
    <property type="project" value="UniProtKB-ARBA"/>
</dbReference>
<dbReference type="InterPro" id="IPR015943">
    <property type="entry name" value="WD40/YVTN_repeat-like_dom_sf"/>
</dbReference>
<evidence type="ECO:0000256" key="3">
    <source>
        <dbReference type="ARBA" id="ARBA00023006"/>
    </source>
</evidence>
<evidence type="ECO:0000256" key="1">
    <source>
        <dbReference type="ARBA" id="ARBA00022574"/>
    </source>
</evidence>
<keyword evidence="2" id="KW-0677">Repeat</keyword>
<dbReference type="Pfam" id="PF21032">
    <property type="entry name" value="PROPPIN"/>
    <property type="match status" value="1"/>
</dbReference>
<dbReference type="SUPFAM" id="SSF50978">
    <property type="entry name" value="WD40 repeat-like"/>
    <property type="match status" value="1"/>
</dbReference>
<reference evidence="6" key="3">
    <citation type="submission" date="2022-06" db="UniProtKB">
        <authorList>
            <consortium name="EnsemblMetazoa"/>
        </authorList>
    </citation>
    <scope>IDENTIFICATION</scope>
</reference>
<proteinExistence type="inferred from homology"/>
<gene>
    <name evidence="5" type="primary">SSS_969g</name>
    <name evidence="5" type="ORF">SSS_969</name>
</gene>
<reference evidence="5" key="2">
    <citation type="submission" date="2020-01" db="EMBL/GenBank/DDBJ databases">
        <authorList>
            <person name="Korhonen P.K.K."/>
            <person name="Guangxu M.G."/>
            <person name="Wang T.W."/>
            <person name="Stroehlein A.J.S."/>
            <person name="Young N.D."/>
            <person name="Ang C.-S.A."/>
            <person name="Fernando D.W.F."/>
            <person name="Lu H.L."/>
            <person name="Taylor S.T."/>
            <person name="Ehtesham M.E.M."/>
            <person name="Najaraj S.H.N."/>
            <person name="Harsha G.H.G."/>
            <person name="Madugundu A.M."/>
            <person name="Renuse S.R."/>
            <person name="Holt D.H."/>
            <person name="Pandey A.P."/>
            <person name="Papenfuss A.P."/>
            <person name="Gasser R.B.G."/>
            <person name="Fischer K.F."/>
        </authorList>
    </citation>
    <scope>NUCLEOTIDE SEQUENCE</scope>
    <source>
        <strain evidence="5">SSS_KF_BRIS2020</strain>
    </source>
</reference>
<protein>
    <submittedName>
        <fullName evidence="5">WD repeat domain phosphoinositide-interacting protein 4</fullName>
    </submittedName>
</protein>
<keyword evidence="7" id="KW-1185">Reference proteome</keyword>
<dbReference type="OrthoDB" id="1667587at2759"/>
<reference evidence="7" key="1">
    <citation type="journal article" date="2020" name="PLoS Negl. Trop. Dis.">
        <title>High-quality nuclear genome for Sarcoptes scabiei-A critical resource for a neglected parasite.</title>
        <authorList>
            <person name="Korhonen P.K."/>
            <person name="Gasser R.B."/>
            <person name="Ma G."/>
            <person name="Wang T."/>
            <person name="Stroehlein A.J."/>
            <person name="Young N.D."/>
            <person name="Ang C.S."/>
            <person name="Fernando D.D."/>
            <person name="Lu H.C."/>
            <person name="Taylor S."/>
            <person name="Reynolds S.L."/>
            <person name="Mofiz E."/>
            <person name="Najaraj S.H."/>
            <person name="Gowda H."/>
            <person name="Madugundu A."/>
            <person name="Renuse S."/>
            <person name="Holt D."/>
            <person name="Pandey A."/>
            <person name="Papenfuss A.T."/>
            <person name="Fischer K."/>
        </authorList>
    </citation>
    <scope>NUCLEOTIDE SEQUENCE [LARGE SCALE GENOMIC DNA]</scope>
</reference>
<comment type="similarity">
    <text evidence="4">Belongs to the WD repeat PROPPIN family.</text>
</comment>